<evidence type="ECO:0000313" key="9">
    <source>
        <dbReference type="Proteomes" id="UP000283530"/>
    </source>
</evidence>
<reference evidence="8 9" key="1">
    <citation type="journal article" date="2019" name="Nat. Plants">
        <title>Stout camphor tree genome fills gaps in understanding of flowering plant genome evolution.</title>
        <authorList>
            <person name="Chaw S.M."/>
            <person name="Liu Y.C."/>
            <person name="Wu Y.W."/>
            <person name="Wang H.Y."/>
            <person name="Lin C.I."/>
            <person name="Wu C.S."/>
            <person name="Ke H.M."/>
            <person name="Chang L.Y."/>
            <person name="Hsu C.Y."/>
            <person name="Yang H.T."/>
            <person name="Sudianto E."/>
            <person name="Hsu M.H."/>
            <person name="Wu K.P."/>
            <person name="Wang L.N."/>
            <person name="Leebens-Mack J.H."/>
            <person name="Tsai I.J."/>
        </authorList>
    </citation>
    <scope>NUCLEOTIDE SEQUENCE [LARGE SCALE GENOMIC DNA]</scope>
    <source>
        <strain evidence="9">cv. Chaw 1501</strain>
        <tissue evidence="8">Young leaves</tissue>
    </source>
</reference>
<dbReference type="Pfam" id="PF03552">
    <property type="entry name" value="Cellulose_synt"/>
    <property type="match status" value="1"/>
</dbReference>
<comment type="caution">
    <text evidence="8">The sequence shown here is derived from an EMBL/GenBank/DDBJ whole genome shotgun (WGS) entry which is preliminary data.</text>
</comment>
<keyword evidence="5" id="KW-1133">Transmembrane helix</keyword>
<evidence type="ECO:0000256" key="7">
    <source>
        <dbReference type="ARBA" id="ARBA00023316"/>
    </source>
</evidence>
<accession>A0A3S3MT74</accession>
<keyword evidence="9" id="KW-1185">Reference proteome</keyword>
<dbReference type="GO" id="GO:0016760">
    <property type="term" value="F:cellulose synthase (UDP-forming) activity"/>
    <property type="evidence" value="ECO:0007669"/>
    <property type="project" value="InterPro"/>
</dbReference>
<dbReference type="AlphaFoldDB" id="A0A3S3MT74"/>
<protein>
    <submittedName>
        <fullName evidence="8">Cellulose synthase-like protein H1</fullName>
    </submittedName>
</protein>
<evidence type="ECO:0000256" key="5">
    <source>
        <dbReference type="ARBA" id="ARBA00022989"/>
    </source>
</evidence>
<dbReference type="Proteomes" id="UP000283530">
    <property type="component" value="Unassembled WGS sequence"/>
</dbReference>
<gene>
    <name evidence="8" type="ORF">CKAN_01455700</name>
</gene>
<dbReference type="PANTHER" id="PTHR13301">
    <property type="entry name" value="X-BOX TRANSCRIPTION FACTOR-RELATED"/>
    <property type="match status" value="1"/>
</dbReference>
<proteinExistence type="predicted"/>
<keyword evidence="2" id="KW-0328">Glycosyltransferase</keyword>
<dbReference type="GO" id="GO:0030244">
    <property type="term" value="P:cellulose biosynthetic process"/>
    <property type="evidence" value="ECO:0007669"/>
    <property type="project" value="InterPro"/>
</dbReference>
<evidence type="ECO:0000256" key="4">
    <source>
        <dbReference type="ARBA" id="ARBA00022692"/>
    </source>
</evidence>
<evidence type="ECO:0000256" key="6">
    <source>
        <dbReference type="ARBA" id="ARBA00023136"/>
    </source>
</evidence>
<keyword evidence="4" id="KW-0812">Transmembrane</keyword>
<dbReference type="InterPro" id="IPR005150">
    <property type="entry name" value="Cellulose_synth"/>
</dbReference>
<name>A0A3S3MT74_9MAGN</name>
<keyword evidence="7" id="KW-0961">Cell wall biogenesis/degradation</keyword>
<comment type="subcellular location">
    <subcellularLocation>
        <location evidence="1">Endomembrane system</location>
    </subcellularLocation>
</comment>
<dbReference type="OrthoDB" id="72851at2759"/>
<evidence type="ECO:0000256" key="3">
    <source>
        <dbReference type="ARBA" id="ARBA00022679"/>
    </source>
</evidence>
<keyword evidence="6" id="KW-0472">Membrane</keyword>
<dbReference type="GO" id="GO:0012505">
    <property type="term" value="C:endomembrane system"/>
    <property type="evidence" value="ECO:0007669"/>
    <property type="project" value="UniProtKB-SubCell"/>
</dbReference>
<keyword evidence="3" id="KW-0808">Transferase</keyword>
<dbReference type="GO" id="GO:0071555">
    <property type="term" value="P:cell wall organization"/>
    <property type="evidence" value="ECO:0007669"/>
    <property type="project" value="UniProtKB-KW"/>
</dbReference>
<dbReference type="GO" id="GO:0016020">
    <property type="term" value="C:membrane"/>
    <property type="evidence" value="ECO:0007669"/>
    <property type="project" value="InterPro"/>
</dbReference>
<sequence length="67" mass="7783">MGMIGDENLSQKAKADRAPIIEVIGEKEFYHDKMPHLVYVRREKRPTHPHNFKAGALNVLVWLILLF</sequence>
<evidence type="ECO:0000256" key="1">
    <source>
        <dbReference type="ARBA" id="ARBA00004308"/>
    </source>
</evidence>
<evidence type="ECO:0000313" key="8">
    <source>
        <dbReference type="EMBL" id="RWR85685.1"/>
    </source>
</evidence>
<dbReference type="EMBL" id="QPKB01000005">
    <property type="protein sequence ID" value="RWR85685.1"/>
    <property type="molecule type" value="Genomic_DNA"/>
</dbReference>
<evidence type="ECO:0000256" key="2">
    <source>
        <dbReference type="ARBA" id="ARBA00022676"/>
    </source>
</evidence>
<organism evidence="8 9">
    <name type="scientific">Cinnamomum micranthum f. kanehirae</name>
    <dbReference type="NCBI Taxonomy" id="337451"/>
    <lineage>
        <taxon>Eukaryota</taxon>
        <taxon>Viridiplantae</taxon>
        <taxon>Streptophyta</taxon>
        <taxon>Embryophyta</taxon>
        <taxon>Tracheophyta</taxon>
        <taxon>Spermatophyta</taxon>
        <taxon>Magnoliopsida</taxon>
        <taxon>Magnoliidae</taxon>
        <taxon>Laurales</taxon>
        <taxon>Lauraceae</taxon>
        <taxon>Cinnamomum</taxon>
    </lineage>
</organism>